<dbReference type="PANTHER" id="PTHR23257">
    <property type="entry name" value="SERINE-THREONINE PROTEIN KINASE"/>
    <property type="match status" value="1"/>
</dbReference>
<dbReference type="EMBL" id="ML734808">
    <property type="protein sequence ID" value="KAB8239984.1"/>
    <property type="molecule type" value="Genomic_DNA"/>
</dbReference>
<gene>
    <name evidence="2" type="ORF">BDV35DRAFT_399051</name>
</gene>
<dbReference type="InterPro" id="IPR000719">
    <property type="entry name" value="Prot_kinase_dom"/>
</dbReference>
<organism evidence="2">
    <name type="scientific">Aspergillus flavus</name>
    <dbReference type="NCBI Taxonomy" id="5059"/>
    <lineage>
        <taxon>Eukaryota</taxon>
        <taxon>Fungi</taxon>
        <taxon>Dikarya</taxon>
        <taxon>Ascomycota</taxon>
        <taxon>Pezizomycotina</taxon>
        <taxon>Eurotiomycetes</taxon>
        <taxon>Eurotiomycetidae</taxon>
        <taxon>Eurotiales</taxon>
        <taxon>Aspergillaceae</taxon>
        <taxon>Aspergillus</taxon>
        <taxon>Aspergillus subgen. Circumdati</taxon>
    </lineage>
</organism>
<evidence type="ECO:0000313" key="2">
    <source>
        <dbReference type="EMBL" id="KAB8239984.1"/>
    </source>
</evidence>
<dbReference type="InterPro" id="IPR011009">
    <property type="entry name" value="Kinase-like_dom_sf"/>
</dbReference>
<dbReference type="AlphaFoldDB" id="A0A5N6GF40"/>
<dbReference type="Proteomes" id="UP000325434">
    <property type="component" value="Unassembled WGS sequence"/>
</dbReference>
<dbReference type="GO" id="GO:0005524">
    <property type="term" value="F:ATP binding"/>
    <property type="evidence" value="ECO:0007669"/>
    <property type="project" value="InterPro"/>
</dbReference>
<sequence length="285" mass="31751">MIDSDSHTNLPPGIDCQDIIAFGTTGVVARYPDSLKVAKIPHGGDPDARDRSSIELKIYQHFHQLQNRPSSILQYFDTSNGNIILEFAENGDVRRFLRKGKVPSEYMLLQWAHQAAQSLAFCHSHGVLHGDINCGNFCLDRRLNIKLSDFAGSSINGSPAKVCYSASHQLPDNHPSTSNGIMISEKTEIFAFGSALYEMVTGNEPYSDKEESEIEELYRRNIFPDVTGLGPLGPVINRCWTSDFHRMSEIVEYIEAKAQSCRRHNMLALSFAFALIVSVLQSVAQ</sequence>
<feature type="domain" description="Protein kinase" evidence="1">
    <location>
        <begin position="14"/>
        <end position="267"/>
    </location>
</feature>
<protein>
    <submittedName>
        <fullName evidence="2">Kinase-like domain-containing protein</fullName>
    </submittedName>
</protein>
<keyword evidence="2" id="KW-0808">Transferase</keyword>
<keyword evidence="2" id="KW-0418">Kinase</keyword>
<accession>A0A5N6GF40</accession>
<proteinExistence type="predicted"/>
<dbReference type="PROSITE" id="PS50011">
    <property type="entry name" value="PROTEIN_KINASE_DOM"/>
    <property type="match status" value="1"/>
</dbReference>
<name>A0A5N6GF40_ASPFL</name>
<dbReference type="GO" id="GO:0007165">
    <property type="term" value="P:signal transduction"/>
    <property type="evidence" value="ECO:0007669"/>
    <property type="project" value="TreeGrafter"/>
</dbReference>
<dbReference type="GO" id="GO:0004672">
    <property type="term" value="F:protein kinase activity"/>
    <property type="evidence" value="ECO:0007669"/>
    <property type="project" value="InterPro"/>
</dbReference>
<dbReference type="InterPro" id="IPR050167">
    <property type="entry name" value="Ser_Thr_protein_kinase"/>
</dbReference>
<dbReference type="GO" id="GO:0005737">
    <property type="term" value="C:cytoplasm"/>
    <property type="evidence" value="ECO:0007669"/>
    <property type="project" value="TreeGrafter"/>
</dbReference>
<reference evidence="2" key="1">
    <citation type="submission" date="2019-04" db="EMBL/GenBank/DDBJ databases">
        <title>Friends and foes A comparative genomics study of 23 Aspergillus species from section Flavi.</title>
        <authorList>
            <consortium name="DOE Joint Genome Institute"/>
            <person name="Kjaerbolling I."/>
            <person name="Vesth T."/>
            <person name="Frisvad J.C."/>
            <person name="Nybo J.L."/>
            <person name="Theobald S."/>
            <person name="Kildgaard S."/>
            <person name="Isbrandt T."/>
            <person name="Kuo A."/>
            <person name="Sato A."/>
            <person name="Lyhne E.K."/>
            <person name="Kogle M.E."/>
            <person name="Wiebenga A."/>
            <person name="Kun R.S."/>
            <person name="Lubbers R.J."/>
            <person name="Makela M.R."/>
            <person name="Barry K."/>
            <person name="Chovatia M."/>
            <person name="Clum A."/>
            <person name="Daum C."/>
            <person name="Haridas S."/>
            <person name="He G."/>
            <person name="LaButti K."/>
            <person name="Lipzen A."/>
            <person name="Mondo S."/>
            <person name="Riley R."/>
            <person name="Salamov A."/>
            <person name="Simmons B.A."/>
            <person name="Magnuson J.K."/>
            <person name="Henrissat B."/>
            <person name="Mortensen U.H."/>
            <person name="Larsen T.O."/>
            <person name="Devries R.P."/>
            <person name="Grigoriev I.V."/>
            <person name="Machida M."/>
            <person name="Baker S.E."/>
            <person name="Andersen M.R."/>
        </authorList>
    </citation>
    <scope>NUCLEOTIDE SEQUENCE [LARGE SCALE GENOMIC DNA]</scope>
    <source>
        <strain evidence="2">CBS 121.62</strain>
    </source>
</reference>
<dbReference type="SUPFAM" id="SSF56112">
    <property type="entry name" value="Protein kinase-like (PK-like)"/>
    <property type="match status" value="1"/>
</dbReference>
<evidence type="ECO:0000259" key="1">
    <source>
        <dbReference type="PROSITE" id="PS50011"/>
    </source>
</evidence>
<dbReference type="Pfam" id="PF00069">
    <property type="entry name" value="Pkinase"/>
    <property type="match status" value="1"/>
</dbReference>
<dbReference type="Gene3D" id="1.10.510.10">
    <property type="entry name" value="Transferase(Phosphotransferase) domain 1"/>
    <property type="match status" value="1"/>
</dbReference>